<gene>
    <name evidence="7" type="ORF">UCRPA7_7427</name>
</gene>
<dbReference type="FunFam" id="3.40.309.10:FF:000005">
    <property type="entry name" value="1-pyrroline-5-carboxylate dehydrogenase 1"/>
    <property type="match status" value="1"/>
</dbReference>
<evidence type="ECO:0000256" key="3">
    <source>
        <dbReference type="ARBA" id="ARBA00023002"/>
    </source>
</evidence>
<dbReference type="InterPro" id="IPR016160">
    <property type="entry name" value="Ald_DH_CS_CYS"/>
</dbReference>
<evidence type="ECO:0000256" key="5">
    <source>
        <dbReference type="ARBA" id="ARBA00048142"/>
    </source>
</evidence>
<dbReference type="GeneID" id="19328186"/>
<evidence type="ECO:0000259" key="6">
    <source>
        <dbReference type="Pfam" id="PF00171"/>
    </source>
</evidence>
<dbReference type="OrthoDB" id="5322683at2759"/>
<dbReference type="SUPFAM" id="SSF53720">
    <property type="entry name" value="ALDH-like"/>
    <property type="match status" value="1"/>
</dbReference>
<evidence type="ECO:0000256" key="4">
    <source>
        <dbReference type="ARBA" id="ARBA00023027"/>
    </source>
</evidence>
<dbReference type="RefSeq" id="XP_007918144.1">
    <property type="nucleotide sequence ID" value="XM_007919953.1"/>
</dbReference>
<dbReference type="Proteomes" id="UP000014074">
    <property type="component" value="Unassembled WGS sequence"/>
</dbReference>
<comment type="catalytic activity">
    <reaction evidence="5">
        <text>L-glutamate 5-semialdehyde + NAD(+) + H2O = L-glutamate + NADH + 2 H(+)</text>
        <dbReference type="Rhea" id="RHEA:30235"/>
        <dbReference type="ChEBI" id="CHEBI:15377"/>
        <dbReference type="ChEBI" id="CHEBI:15378"/>
        <dbReference type="ChEBI" id="CHEBI:29985"/>
        <dbReference type="ChEBI" id="CHEBI:57540"/>
        <dbReference type="ChEBI" id="CHEBI:57945"/>
        <dbReference type="ChEBI" id="CHEBI:58066"/>
        <dbReference type="EC" id="1.2.1.88"/>
    </reaction>
</comment>
<protein>
    <recommendedName>
        <fullName evidence="2">L-glutamate gamma-semialdehyde dehydrogenase</fullName>
        <ecNumber evidence="2">1.2.1.88</ecNumber>
    </recommendedName>
</protein>
<keyword evidence="8" id="KW-1185">Reference proteome</keyword>
<dbReference type="GO" id="GO:0005759">
    <property type="term" value="C:mitochondrial matrix"/>
    <property type="evidence" value="ECO:0007669"/>
    <property type="project" value="TreeGrafter"/>
</dbReference>
<dbReference type="InterPro" id="IPR050485">
    <property type="entry name" value="Proline_metab_enzyme"/>
</dbReference>
<dbReference type="KEGG" id="tmn:UCRPA7_7427"/>
<proteinExistence type="predicted"/>
<evidence type="ECO:0000256" key="2">
    <source>
        <dbReference type="ARBA" id="ARBA00012884"/>
    </source>
</evidence>
<evidence type="ECO:0000313" key="8">
    <source>
        <dbReference type="Proteomes" id="UP000014074"/>
    </source>
</evidence>
<name>R8BCN3_PHAM7</name>
<organism evidence="7 8">
    <name type="scientific">Phaeoacremonium minimum (strain UCR-PA7)</name>
    <name type="common">Esca disease fungus</name>
    <name type="synonym">Togninia minima</name>
    <dbReference type="NCBI Taxonomy" id="1286976"/>
    <lineage>
        <taxon>Eukaryota</taxon>
        <taxon>Fungi</taxon>
        <taxon>Dikarya</taxon>
        <taxon>Ascomycota</taxon>
        <taxon>Pezizomycotina</taxon>
        <taxon>Sordariomycetes</taxon>
        <taxon>Sordariomycetidae</taxon>
        <taxon>Togniniales</taxon>
        <taxon>Togniniaceae</taxon>
        <taxon>Phaeoacremonium</taxon>
    </lineage>
</organism>
<accession>R8BCN3</accession>
<dbReference type="PROSITE" id="PS00070">
    <property type="entry name" value="ALDEHYDE_DEHYDR_CYS"/>
    <property type="match status" value="1"/>
</dbReference>
<dbReference type="HOGENOM" id="CLU_005391_4_0_1"/>
<dbReference type="InterPro" id="IPR016161">
    <property type="entry name" value="Ald_DH/histidinol_DH"/>
</dbReference>
<dbReference type="Pfam" id="PF00171">
    <property type="entry name" value="Aldedh"/>
    <property type="match status" value="1"/>
</dbReference>
<dbReference type="InterPro" id="IPR016162">
    <property type="entry name" value="Ald_DH_N"/>
</dbReference>
<evidence type="ECO:0000313" key="7">
    <source>
        <dbReference type="EMBL" id="EON97063.1"/>
    </source>
</evidence>
<sequence>MLGQGKNAYQADIDCIAESIDFLKMFPSLAEGLYKAQPPINTANVWNRTEVRPLDGFVYAISPFNFTALAVNLVLAPLIVGNVVIWKPSPGAIYSSWLFNQIMIEAGLPAGVLQFLPGNAELVTDEVYKSREVGGLHFTGSTAVFRSLAAKIGAKMDFWRSYPRMVGETGGKNYHLIHPSADVKNAALKTLRASFEYQGQKCSACSRVYVPSSLAKEFKTILVKETEALSIGSAFTDFMGPVISRSAFDRVAKYVTDAKTAPEISVLAGGICDDSVGYFIRPTVIESSDPKSRFMSEEVFGPFVCLYVYDDAEFGPKLFQLIDETTEYALTGAIFSKSRAAIIQATDELRFSAGNFYIK</sequence>
<comment type="pathway">
    <text evidence="1">Amino-acid degradation; L-proline degradation into L-glutamate; L-glutamate from L-proline: step 2/2.</text>
</comment>
<keyword evidence="4" id="KW-0520">NAD</keyword>
<dbReference type="AlphaFoldDB" id="R8BCN3"/>
<dbReference type="PANTHER" id="PTHR42862">
    <property type="entry name" value="DELTA-1-PYRROLINE-5-CARBOXYLATE DEHYDROGENASE 1, ISOFORM A-RELATED"/>
    <property type="match status" value="1"/>
</dbReference>
<evidence type="ECO:0000256" key="1">
    <source>
        <dbReference type="ARBA" id="ARBA00004786"/>
    </source>
</evidence>
<dbReference type="InterPro" id="IPR016163">
    <property type="entry name" value="Ald_DH_C"/>
</dbReference>
<dbReference type="Gene3D" id="3.40.605.10">
    <property type="entry name" value="Aldehyde Dehydrogenase, Chain A, domain 1"/>
    <property type="match status" value="1"/>
</dbReference>
<dbReference type="EMBL" id="KB933291">
    <property type="protein sequence ID" value="EON97063.1"/>
    <property type="molecule type" value="Genomic_DNA"/>
</dbReference>
<reference evidence="8" key="1">
    <citation type="journal article" date="2013" name="Genome Announc.">
        <title>Draft genome sequence of the ascomycete Phaeoacremonium aleophilum strain UCR-PA7, a causal agent of the esca disease complex in grapevines.</title>
        <authorList>
            <person name="Blanco-Ulate B."/>
            <person name="Rolshausen P."/>
            <person name="Cantu D."/>
        </authorList>
    </citation>
    <scope>NUCLEOTIDE SEQUENCE [LARGE SCALE GENOMIC DNA]</scope>
    <source>
        <strain evidence="8">UCR-PA7</strain>
    </source>
</reference>
<dbReference type="PANTHER" id="PTHR42862:SF1">
    <property type="entry name" value="DELTA-1-PYRROLINE-5-CARBOXYLATE DEHYDROGENASE 2, ISOFORM A-RELATED"/>
    <property type="match status" value="1"/>
</dbReference>
<feature type="domain" description="Aldehyde dehydrogenase" evidence="6">
    <location>
        <begin position="3"/>
        <end position="358"/>
    </location>
</feature>
<dbReference type="GO" id="GO:0010133">
    <property type="term" value="P:L-proline catabolic process to L-glutamate"/>
    <property type="evidence" value="ECO:0007669"/>
    <property type="project" value="TreeGrafter"/>
</dbReference>
<dbReference type="EC" id="1.2.1.88" evidence="2"/>
<dbReference type="eggNOG" id="KOG2455">
    <property type="taxonomic scope" value="Eukaryota"/>
</dbReference>
<dbReference type="Gene3D" id="3.40.309.10">
    <property type="entry name" value="Aldehyde Dehydrogenase, Chain A, domain 2"/>
    <property type="match status" value="1"/>
</dbReference>
<dbReference type="GO" id="GO:0003842">
    <property type="term" value="F:L-glutamate gamma-semialdehyde dehydrogenase activity"/>
    <property type="evidence" value="ECO:0007669"/>
    <property type="project" value="UniProtKB-EC"/>
</dbReference>
<dbReference type="InterPro" id="IPR015590">
    <property type="entry name" value="Aldehyde_DH_dom"/>
</dbReference>
<keyword evidence="3" id="KW-0560">Oxidoreductase</keyword>